<dbReference type="EMBL" id="KB522916">
    <property type="protein sequence ID" value="EMP37218.1"/>
    <property type="molecule type" value="Genomic_DNA"/>
</dbReference>
<organism evidence="3 4">
    <name type="scientific">Chelonia mydas</name>
    <name type="common">Green sea-turtle</name>
    <name type="synonym">Chelonia agassizi</name>
    <dbReference type="NCBI Taxonomy" id="8469"/>
    <lineage>
        <taxon>Eukaryota</taxon>
        <taxon>Metazoa</taxon>
        <taxon>Chordata</taxon>
        <taxon>Craniata</taxon>
        <taxon>Vertebrata</taxon>
        <taxon>Euteleostomi</taxon>
        <taxon>Archelosauria</taxon>
        <taxon>Testudinata</taxon>
        <taxon>Testudines</taxon>
        <taxon>Cryptodira</taxon>
        <taxon>Durocryptodira</taxon>
        <taxon>Americhelydia</taxon>
        <taxon>Chelonioidea</taxon>
        <taxon>Cheloniidae</taxon>
        <taxon>Chelonia</taxon>
    </lineage>
</organism>
<evidence type="ECO:0000313" key="4">
    <source>
        <dbReference type="Proteomes" id="UP000031443"/>
    </source>
</evidence>
<feature type="region of interest" description="Disordered" evidence="1">
    <location>
        <begin position="124"/>
        <end position="150"/>
    </location>
</feature>
<evidence type="ECO:0000313" key="3">
    <source>
        <dbReference type="EMBL" id="EMP37218.1"/>
    </source>
</evidence>
<evidence type="ECO:0000256" key="1">
    <source>
        <dbReference type="SAM" id="MobiDB-lite"/>
    </source>
</evidence>
<dbReference type="Pfam" id="PF13837">
    <property type="entry name" value="Myb_DNA-bind_4"/>
    <property type="match status" value="1"/>
</dbReference>
<name>M7BYQ2_CHEMY</name>
<dbReference type="InterPro" id="IPR044822">
    <property type="entry name" value="Myb_DNA-bind_4"/>
</dbReference>
<proteinExistence type="predicted"/>
<dbReference type="PANTHER" id="PTHR47595">
    <property type="entry name" value="HEAT SHOCK 70 KDA PROTEIN 14"/>
    <property type="match status" value="1"/>
</dbReference>
<feature type="domain" description="Myb/SANT-like DNA-binding" evidence="2">
    <location>
        <begin position="11"/>
        <end position="97"/>
    </location>
</feature>
<dbReference type="PANTHER" id="PTHR47595:SF1">
    <property type="entry name" value="MYB_SANT-LIKE DNA-BINDING DOMAIN-CONTAINING PROTEIN"/>
    <property type="match status" value="1"/>
</dbReference>
<gene>
    <name evidence="3" type="ORF">UY3_05589</name>
</gene>
<sequence length="257" mass="28641">MLSRNRKQAPAWTERETLDLIAVWGEESVQAELRSKRRNANIFAKISQGMVDRGYPRDIQQYHVKVKELRQAYQKIKEANGSSGSEPHTCRFYEQLHGILGGDPTTIPPLSVDTCKGGVSRCTEENFVDEEEEEDEEEENAQRASGESVLPGGQDLFITLEPIPSQGGIPDPEAPLCRKIIVKSLSSEHFTNIMGHILIPTIPTPQVNGLHAKEVIGFGEFKFLPQGYRAASVYLLGSGKRPTPPAYREDPQDLETK</sequence>
<protein>
    <submittedName>
        <fullName evidence="3">Zinc finger and SCAN domain-containing protein 29</fullName>
    </submittedName>
</protein>
<keyword evidence="4" id="KW-1185">Reference proteome</keyword>
<accession>M7BYQ2</accession>
<feature type="compositionally biased region" description="Acidic residues" evidence="1">
    <location>
        <begin position="126"/>
        <end position="139"/>
    </location>
</feature>
<dbReference type="AlphaFoldDB" id="M7BYQ2"/>
<evidence type="ECO:0000259" key="2">
    <source>
        <dbReference type="Pfam" id="PF13837"/>
    </source>
</evidence>
<reference evidence="4" key="1">
    <citation type="journal article" date="2013" name="Nat. Genet.">
        <title>The draft genomes of soft-shell turtle and green sea turtle yield insights into the development and evolution of the turtle-specific body plan.</title>
        <authorList>
            <person name="Wang Z."/>
            <person name="Pascual-Anaya J."/>
            <person name="Zadissa A."/>
            <person name="Li W."/>
            <person name="Niimura Y."/>
            <person name="Huang Z."/>
            <person name="Li C."/>
            <person name="White S."/>
            <person name="Xiong Z."/>
            <person name="Fang D."/>
            <person name="Wang B."/>
            <person name="Ming Y."/>
            <person name="Chen Y."/>
            <person name="Zheng Y."/>
            <person name="Kuraku S."/>
            <person name="Pignatelli M."/>
            <person name="Herrero J."/>
            <person name="Beal K."/>
            <person name="Nozawa M."/>
            <person name="Li Q."/>
            <person name="Wang J."/>
            <person name="Zhang H."/>
            <person name="Yu L."/>
            <person name="Shigenobu S."/>
            <person name="Wang J."/>
            <person name="Liu J."/>
            <person name="Flicek P."/>
            <person name="Searle S."/>
            <person name="Wang J."/>
            <person name="Kuratani S."/>
            <person name="Yin Y."/>
            <person name="Aken B."/>
            <person name="Zhang G."/>
            <person name="Irie N."/>
        </authorList>
    </citation>
    <scope>NUCLEOTIDE SEQUENCE [LARGE SCALE GENOMIC DNA]</scope>
</reference>
<dbReference type="Gene3D" id="1.10.10.60">
    <property type="entry name" value="Homeodomain-like"/>
    <property type="match status" value="1"/>
</dbReference>
<dbReference type="Proteomes" id="UP000031443">
    <property type="component" value="Unassembled WGS sequence"/>
</dbReference>